<organism evidence="1 2">
    <name type="scientific">Rhabdobacter roseus</name>
    <dbReference type="NCBI Taxonomy" id="1655419"/>
    <lineage>
        <taxon>Bacteria</taxon>
        <taxon>Pseudomonadati</taxon>
        <taxon>Bacteroidota</taxon>
        <taxon>Cytophagia</taxon>
        <taxon>Cytophagales</taxon>
        <taxon>Cytophagaceae</taxon>
        <taxon>Rhabdobacter</taxon>
    </lineage>
</organism>
<evidence type="ECO:0000313" key="2">
    <source>
        <dbReference type="Proteomes" id="UP000557307"/>
    </source>
</evidence>
<sequence length="59" mass="6788">MAVHGYPALQPGVSNLNNIRIPVHFIYPTSEYTLFKASVEAFVQRQGPDNINTKLWWEK</sequence>
<dbReference type="SUPFAM" id="SSF48452">
    <property type="entry name" value="TPR-like"/>
    <property type="match status" value="1"/>
</dbReference>
<protein>
    <recommendedName>
        <fullName evidence="3">SusD/RagB family nutrient-binding outer membrane lipoprotein</fullName>
    </recommendedName>
</protein>
<evidence type="ECO:0008006" key="3">
    <source>
        <dbReference type="Google" id="ProtNLM"/>
    </source>
</evidence>
<dbReference type="Gene3D" id="1.25.40.390">
    <property type="match status" value="1"/>
</dbReference>
<dbReference type="Proteomes" id="UP000557307">
    <property type="component" value="Unassembled WGS sequence"/>
</dbReference>
<comment type="caution">
    <text evidence="1">The sequence shown here is derived from an EMBL/GenBank/DDBJ whole genome shotgun (WGS) entry which is preliminary data.</text>
</comment>
<gene>
    <name evidence="1" type="ORF">HNQ92_000613</name>
</gene>
<keyword evidence="2" id="KW-1185">Reference proteome</keyword>
<dbReference type="RefSeq" id="WP_184170719.1">
    <property type="nucleotide sequence ID" value="NZ_JACHGF010000001.1"/>
</dbReference>
<evidence type="ECO:0000313" key="1">
    <source>
        <dbReference type="EMBL" id="MBB5282492.1"/>
    </source>
</evidence>
<accession>A0A840TLR1</accession>
<name>A0A840TLR1_9BACT</name>
<dbReference type="AlphaFoldDB" id="A0A840TLR1"/>
<proteinExistence type="predicted"/>
<dbReference type="EMBL" id="JACHGF010000001">
    <property type="protein sequence ID" value="MBB5282492.1"/>
    <property type="molecule type" value="Genomic_DNA"/>
</dbReference>
<reference evidence="1 2" key="1">
    <citation type="submission" date="2020-08" db="EMBL/GenBank/DDBJ databases">
        <title>Genomic Encyclopedia of Type Strains, Phase IV (KMG-IV): sequencing the most valuable type-strain genomes for metagenomic binning, comparative biology and taxonomic classification.</title>
        <authorList>
            <person name="Goeker M."/>
        </authorList>
    </citation>
    <scope>NUCLEOTIDE SEQUENCE [LARGE SCALE GENOMIC DNA]</scope>
    <source>
        <strain evidence="1 2">DSM 105074</strain>
    </source>
</reference>
<dbReference type="InterPro" id="IPR011990">
    <property type="entry name" value="TPR-like_helical_dom_sf"/>
</dbReference>